<dbReference type="GO" id="GO:0009252">
    <property type="term" value="P:peptidoglycan biosynthetic process"/>
    <property type="evidence" value="ECO:0007669"/>
    <property type="project" value="UniProtKB-UniRule"/>
</dbReference>
<keyword evidence="13" id="KW-1185">Reference proteome</keyword>
<keyword evidence="10 11" id="KW-0813">Transport</keyword>
<dbReference type="Pfam" id="PF03023">
    <property type="entry name" value="MurJ"/>
    <property type="match status" value="1"/>
</dbReference>
<dbReference type="CDD" id="cd13123">
    <property type="entry name" value="MATE_MurJ_like"/>
    <property type="match status" value="1"/>
</dbReference>
<feature type="transmembrane region" description="Helical" evidence="10">
    <location>
        <begin position="372"/>
        <end position="393"/>
    </location>
</feature>
<evidence type="ECO:0000256" key="10">
    <source>
        <dbReference type="HAMAP-Rule" id="MF_02078"/>
    </source>
</evidence>
<evidence type="ECO:0000256" key="4">
    <source>
        <dbReference type="ARBA" id="ARBA00022960"/>
    </source>
</evidence>
<organism evidence="12 13">
    <name type="scientific">Futiania mangrovi</name>
    <dbReference type="NCBI Taxonomy" id="2959716"/>
    <lineage>
        <taxon>Bacteria</taxon>
        <taxon>Pseudomonadati</taxon>
        <taxon>Pseudomonadota</taxon>
        <taxon>Alphaproteobacteria</taxon>
        <taxon>Futianiales</taxon>
        <taxon>Futianiaceae</taxon>
        <taxon>Futiania</taxon>
    </lineage>
</organism>
<dbReference type="PANTHER" id="PTHR47019">
    <property type="entry name" value="LIPID II FLIPPASE MURJ"/>
    <property type="match status" value="1"/>
</dbReference>
<evidence type="ECO:0000313" key="12">
    <source>
        <dbReference type="EMBL" id="MCP1336409.1"/>
    </source>
</evidence>
<protein>
    <recommendedName>
        <fullName evidence="10">Probable lipid II flippase MurJ</fullName>
    </recommendedName>
</protein>
<keyword evidence="7 10" id="KW-0472">Membrane</keyword>
<feature type="transmembrane region" description="Helical" evidence="10">
    <location>
        <begin position="475"/>
        <end position="493"/>
    </location>
</feature>
<keyword evidence="10 11" id="KW-0961">Cell wall biogenesis/degradation</keyword>
<comment type="pathway">
    <text evidence="10">Cell wall biogenesis; peptidoglycan biosynthesis.</text>
</comment>
<evidence type="ECO:0000256" key="9">
    <source>
        <dbReference type="ARBA" id="ARBA00061532"/>
    </source>
</evidence>
<dbReference type="NCBIfam" id="TIGR01695">
    <property type="entry name" value="murJ_mviN"/>
    <property type="match status" value="1"/>
</dbReference>
<feature type="transmembrane region" description="Helical" evidence="10">
    <location>
        <begin position="217"/>
        <end position="236"/>
    </location>
</feature>
<keyword evidence="2 10" id="KW-1003">Cell membrane</keyword>
<dbReference type="GO" id="GO:0005886">
    <property type="term" value="C:plasma membrane"/>
    <property type="evidence" value="ECO:0007669"/>
    <property type="project" value="UniProtKB-SubCell"/>
</dbReference>
<feature type="transmembrane region" description="Helical" evidence="10">
    <location>
        <begin position="340"/>
        <end position="360"/>
    </location>
</feature>
<keyword evidence="5 10" id="KW-0573">Peptidoglycan synthesis</keyword>
<dbReference type="GO" id="GO:0008360">
    <property type="term" value="P:regulation of cell shape"/>
    <property type="evidence" value="ECO:0007669"/>
    <property type="project" value="UniProtKB-UniRule"/>
</dbReference>
<keyword evidence="3 10" id="KW-0812">Transmembrane</keyword>
<feature type="transmembrane region" description="Helical" evidence="10">
    <location>
        <begin position="158"/>
        <end position="178"/>
    </location>
</feature>
<dbReference type="RefSeq" id="WP_269332369.1">
    <property type="nucleotide sequence ID" value="NZ_JAMZFT010000002.1"/>
</dbReference>
<keyword evidence="10" id="KW-0997">Cell inner membrane</keyword>
<comment type="function">
    <text evidence="8 10 11">Involved in peptidoglycan biosynthesis. Transports lipid-linked peptidoglycan precursors from the inner to the outer leaflet of the cytoplasmic membrane.</text>
</comment>
<dbReference type="GO" id="GO:0034204">
    <property type="term" value="P:lipid translocation"/>
    <property type="evidence" value="ECO:0007669"/>
    <property type="project" value="TreeGrafter"/>
</dbReference>
<keyword evidence="6 10" id="KW-1133">Transmembrane helix</keyword>
<feature type="transmembrane region" description="Helical" evidence="10">
    <location>
        <begin position="437"/>
        <end position="454"/>
    </location>
</feature>
<evidence type="ECO:0000256" key="3">
    <source>
        <dbReference type="ARBA" id="ARBA00022692"/>
    </source>
</evidence>
<evidence type="ECO:0000256" key="1">
    <source>
        <dbReference type="ARBA" id="ARBA00004651"/>
    </source>
</evidence>
<evidence type="ECO:0000256" key="8">
    <source>
        <dbReference type="ARBA" id="ARBA00060041"/>
    </source>
</evidence>
<evidence type="ECO:0000256" key="5">
    <source>
        <dbReference type="ARBA" id="ARBA00022984"/>
    </source>
</evidence>
<accession>A0A9J6PCW3</accession>
<dbReference type="AlphaFoldDB" id="A0A9J6PCW3"/>
<comment type="caution">
    <text evidence="12">The sequence shown here is derived from an EMBL/GenBank/DDBJ whole genome shotgun (WGS) entry which is preliminary data.</text>
</comment>
<feature type="transmembrane region" description="Helical" evidence="10">
    <location>
        <begin position="91"/>
        <end position="114"/>
    </location>
</feature>
<evidence type="ECO:0000313" key="13">
    <source>
        <dbReference type="Proteomes" id="UP001055804"/>
    </source>
</evidence>
<evidence type="ECO:0000256" key="2">
    <source>
        <dbReference type="ARBA" id="ARBA00022475"/>
    </source>
</evidence>
<feature type="transmembrane region" description="Helical" evidence="10">
    <location>
        <begin position="413"/>
        <end position="431"/>
    </location>
</feature>
<keyword evidence="4 10" id="KW-0133">Cell shape</keyword>
<dbReference type="PRINTS" id="PR01806">
    <property type="entry name" value="VIRFACTRMVIN"/>
</dbReference>
<evidence type="ECO:0000256" key="6">
    <source>
        <dbReference type="ARBA" id="ARBA00022989"/>
    </source>
</evidence>
<dbReference type="PANTHER" id="PTHR47019:SF1">
    <property type="entry name" value="LIPID II FLIPPASE MURJ"/>
    <property type="match status" value="1"/>
</dbReference>
<dbReference type="GO" id="GO:0071555">
    <property type="term" value="P:cell wall organization"/>
    <property type="evidence" value="ECO:0007669"/>
    <property type="project" value="UniProtKB-UniRule"/>
</dbReference>
<reference evidence="12" key="1">
    <citation type="submission" date="2022-06" db="EMBL/GenBank/DDBJ databases">
        <title>Isolation and Genomics of Futiania mangrovii gen. nov., sp. nov., a Rare and Metabolically-versatile member in the Class Alphaproteobacteria.</title>
        <authorList>
            <person name="Liu L."/>
            <person name="Huang W.-C."/>
            <person name="Pan J."/>
            <person name="Li J."/>
            <person name="Huang Y."/>
            <person name="Du H."/>
            <person name="Liu Y."/>
            <person name="Li M."/>
        </authorList>
    </citation>
    <scope>NUCLEOTIDE SEQUENCE</scope>
    <source>
        <strain evidence="12">FT118</strain>
    </source>
</reference>
<dbReference type="InterPro" id="IPR051050">
    <property type="entry name" value="Lipid_II_flippase_MurJ/MviN"/>
</dbReference>
<feature type="transmembrane region" description="Helical" evidence="10">
    <location>
        <begin position="505"/>
        <end position="526"/>
    </location>
</feature>
<comment type="subcellular location">
    <subcellularLocation>
        <location evidence="10">Cell inner membrane</location>
        <topology evidence="10">Multi-pass membrane protein</topology>
    </subcellularLocation>
    <subcellularLocation>
        <location evidence="1">Cell membrane</location>
        <topology evidence="1">Multi-pass membrane protein</topology>
    </subcellularLocation>
</comment>
<sequence>MALLRSAAAVSGMTLVSRVLGFVRDIMVAAALGAGPVADAFVTAFQFPNLFRRLFAEGAFNAAFVPMFSRRLGAGDADHARSFAEEALSLLLAWLVGLTALALAAMPWVVYVLAPGFSAEIATRVVGWLTGAGLPASFDTVVGTPAAEDGKFALTVAYARVLFPYLAFVSLVALYSGILNATGRFAVAAAAPILLNVFAIAALSFAAWSEVAAGDALVWGVLVSGLAQLLLVVRAAGKAGYALRLRAPRLTPDARRFLKLMVPGVIAGGITQINIVVGGAIASFQDGARAFLYYADRVYQFPLGLIGVAIGIVLLPDIARRLGQGDETGAVRIQNRACEFAMLLTLPAAFALATLSLPVVRTLFERGNFDAADAAATAAALAVYAVGLPAFVLIKVFQPAYFAREDTRTPMRYAGWSVAVNIAVSLALFPVLGHVGIAAATVVASALNAGLLLLTLTRRGGFSPDERLKRRLPRLLLASVLMAGAVGLAALWPGDWGGLGGAGRAGALAALVAAGVGLYAGLALLLRAADVGELKASLKRRPRPPASPSA</sequence>
<feature type="transmembrane region" description="Helical" evidence="10">
    <location>
        <begin position="301"/>
        <end position="319"/>
    </location>
</feature>
<proteinExistence type="inferred from homology"/>
<feature type="transmembrane region" description="Helical" evidence="10">
    <location>
        <begin position="121"/>
        <end position="138"/>
    </location>
</feature>
<dbReference type="GO" id="GO:0015648">
    <property type="term" value="F:lipid-linked peptidoglycan transporter activity"/>
    <property type="evidence" value="ECO:0007669"/>
    <property type="project" value="UniProtKB-UniRule"/>
</dbReference>
<name>A0A9J6PCW3_9PROT</name>
<evidence type="ECO:0000256" key="7">
    <source>
        <dbReference type="ARBA" id="ARBA00023136"/>
    </source>
</evidence>
<dbReference type="InterPro" id="IPR004268">
    <property type="entry name" value="MurJ"/>
</dbReference>
<dbReference type="PIRSF" id="PIRSF002869">
    <property type="entry name" value="MviN"/>
    <property type="match status" value="1"/>
</dbReference>
<feature type="transmembrane region" description="Helical" evidence="10">
    <location>
        <begin position="257"/>
        <end position="281"/>
    </location>
</feature>
<comment type="similarity">
    <text evidence="9 10 11">Belongs to the MurJ/MviN family.</text>
</comment>
<feature type="transmembrane region" description="Helical" evidence="10">
    <location>
        <begin position="185"/>
        <end position="205"/>
    </location>
</feature>
<dbReference type="Proteomes" id="UP001055804">
    <property type="component" value="Unassembled WGS sequence"/>
</dbReference>
<evidence type="ECO:0000256" key="11">
    <source>
        <dbReference type="PIRNR" id="PIRNR002869"/>
    </source>
</evidence>
<dbReference type="EMBL" id="JAMZFT010000002">
    <property type="protein sequence ID" value="MCP1336409.1"/>
    <property type="molecule type" value="Genomic_DNA"/>
</dbReference>
<dbReference type="HAMAP" id="MF_02078">
    <property type="entry name" value="MurJ_MviN"/>
    <property type="match status" value="1"/>
</dbReference>
<gene>
    <name evidence="10 12" type="primary">murJ</name>
    <name evidence="12" type="ORF">NJQ99_08330</name>
</gene>